<feature type="domain" description="FAD dependent oxidoreductase" evidence="6">
    <location>
        <begin position="9"/>
        <end position="325"/>
    </location>
</feature>
<name>A0A382MUB4_9ZZZZ</name>
<keyword evidence="2" id="KW-0285">Flavoprotein</keyword>
<proteinExistence type="inferred from homology"/>
<dbReference type="EMBL" id="UINC01095539">
    <property type="protein sequence ID" value="SVC51705.1"/>
    <property type="molecule type" value="Genomic_DNA"/>
</dbReference>
<dbReference type="GO" id="GO:0047545">
    <property type="term" value="F:(S)-2-hydroxyglutarate dehydrogenase activity"/>
    <property type="evidence" value="ECO:0007669"/>
    <property type="project" value="TreeGrafter"/>
</dbReference>
<keyword evidence="3" id="KW-0274">FAD</keyword>
<comment type="similarity">
    <text evidence="5">Belongs to the L2HGDH family.</text>
</comment>
<accession>A0A382MUB4</accession>
<evidence type="ECO:0000256" key="5">
    <source>
        <dbReference type="ARBA" id="ARBA00037941"/>
    </source>
</evidence>
<evidence type="ECO:0000256" key="2">
    <source>
        <dbReference type="ARBA" id="ARBA00022630"/>
    </source>
</evidence>
<evidence type="ECO:0000313" key="7">
    <source>
        <dbReference type="EMBL" id="SVC51705.1"/>
    </source>
</evidence>
<comment type="cofactor">
    <cofactor evidence="1">
        <name>FAD</name>
        <dbReference type="ChEBI" id="CHEBI:57692"/>
    </cofactor>
</comment>
<evidence type="ECO:0000256" key="1">
    <source>
        <dbReference type="ARBA" id="ARBA00001974"/>
    </source>
</evidence>
<gene>
    <name evidence="7" type="ORF">METZ01_LOCUS304559</name>
</gene>
<evidence type="ECO:0000259" key="6">
    <source>
        <dbReference type="Pfam" id="PF01266"/>
    </source>
</evidence>
<evidence type="ECO:0000256" key="3">
    <source>
        <dbReference type="ARBA" id="ARBA00022827"/>
    </source>
</evidence>
<dbReference type="Gene3D" id="3.50.50.60">
    <property type="entry name" value="FAD/NAD(P)-binding domain"/>
    <property type="match status" value="1"/>
</dbReference>
<evidence type="ECO:0000256" key="4">
    <source>
        <dbReference type="ARBA" id="ARBA00023002"/>
    </source>
</evidence>
<feature type="non-terminal residue" evidence="7">
    <location>
        <position position="335"/>
    </location>
</feature>
<dbReference type="InterPro" id="IPR036188">
    <property type="entry name" value="FAD/NAD-bd_sf"/>
</dbReference>
<dbReference type="Gene3D" id="3.30.9.10">
    <property type="entry name" value="D-Amino Acid Oxidase, subunit A, domain 2"/>
    <property type="match status" value="1"/>
</dbReference>
<protein>
    <recommendedName>
        <fullName evidence="6">FAD dependent oxidoreductase domain-containing protein</fullName>
    </recommendedName>
</protein>
<sequence length="335" mass="38251">VAQKHIEFDITIIGAGVVGLSIAKTLAEQGKLSVLVIEKNESFGQETSSRNSEVIHSGIFNHIDSIKYQFCVKGEKLLYDFCDQNKVWVNQCGKMIVSGKHEQNNFENFVHTLEEKEFNFDILNSQQTQKLEPSILSDQSILINNSGIVDSHGLMNQLYRISSNHHTYIFGSTPVEITKENEQYHLTIQRKHQEIEHIRSRVVINAAGLQSYKIAHHIMGEALQIPTMQFYKGSYFSLSPQWTNKFNRLIYSLPSDNDSLGVHVGFDSTGKSKLGPDYEHVEDDAWDYSVDVQSKKKFYALAKNYIKDLDITDLHPDYAGVRPKLFYSSNQFSDF</sequence>
<dbReference type="AlphaFoldDB" id="A0A382MUB4"/>
<dbReference type="InterPro" id="IPR006076">
    <property type="entry name" value="FAD-dep_OxRdtase"/>
</dbReference>
<keyword evidence="4" id="KW-0560">Oxidoreductase</keyword>
<dbReference type="PANTHER" id="PTHR43104:SF4">
    <property type="entry name" value="L-2-HYDROXYGLUTARATE DEHYDROGENASE, MITOCHONDRIAL"/>
    <property type="match status" value="1"/>
</dbReference>
<organism evidence="7">
    <name type="scientific">marine metagenome</name>
    <dbReference type="NCBI Taxonomy" id="408172"/>
    <lineage>
        <taxon>unclassified sequences</taxon>
        <taxon>metagenomes</taxon>
        <taxon>ecological metagenomes</taxon>
    </lineage>
</organism>
<feature type="non-terminal residue" evidence="7">
    <location>
        <position position="1"/>
    </location>
</feature>
<dbReference type="SUPFAM" id="SSF51905">
    <property type="entry name" value="FAD/NAD(P)-binding domain"/>
    <property type="match status" value="1"/>
</dbReference>
<dbReference type="Pfam" id="PF01266">
    <property type="entry name" value="DAO"/>
    <property type="match status" value="1"/>
</dbReference>
<dbReference type="PANTHER" id="PTHR43104">
    <property type="entry name" value="L-2-HYDROXYGLUTARATE DEHYDROGENASE, MITOCHONDRIAL"/>
    <property type="match status" value="1"/>
</dbReference>
<reference evidence="7" key="1">
    <citation type="submission" date="2018-05" db="EMBL/GenBank/DDBJ databases">
        <authorList>
            <person name="Lanie J.A."/>
            <person name="Ng W.-L."/>
            <person name="Kazmierczak K.M."/>
            <person name="Andrzejewski T.M."/>
            <person name="Davidsen T.M."/>
            <person name="Wayne K.J."/>
            <person name="Tettelin H."/>
            <person name="Glass J.I."/>
            <person name="Rusch D."/>
            <person name="Podicherti R."/>
            <person name="Tsui H.-C.T."/>
            <person name="Winkler M.E."/>
        </authorList>
    </citation>
    <scope>NUCLEOTIDE SEQUENCE</scope>
</reference>